<dbReference type="RefSeq" id="WP_059399275.1">
    <property type="nucleotide sequence ID" value="NZ_CP012915.1"/>
</dbReference>
<comment type="similarity">
    <text evidence="2">Belongs to the glycosyl hydrolase 3 family.</text>
</comment>
<evidence type="ECO:0000256" key="2">
    <source>
        <dbReference type="ARBA" id="ARBA00005336"/>
    </source>
</evidence>
<dbReference type="GO" id="GO:0004563">
    <property type="term" value="F:beta-N-acetylhexosaminidase activity"/>
    <property type="evidence" value="ECO:0007669"/>
    <property type="project" value="UniProtKB-EC"/>
</dbReference>
<keyword evidence="11" id="KW-1185">Reference proteome</keyword>
<organism evidence="9 10">
    <name type="scientific">Azospirillum brasilense</name>
    <dbReference type="NCBI Taxonomy" id="192"/>
    <lineage>
        <taxon>Bacteria</taxon>
        <taxon>Pseudomonadati</taxon>
        <taxon>Pseudomonadota</taxon>
        <taxon>Alphaproteobacteria</taxon>
        <taxon>Rhodospirillales</taxon>
        <taxon>Azospirillaceae</taxon>
        <taxon>Azospirillum</taxon>
    </lineage>
</organism>
<keyword evidence="5" id="KW-0326">Glycosidase</keyword>
<evidence type="ECO:0000256" key="4">
    <source>
        <dbReference type="ARBA" id="ARBA00022801"/>
    </source>
</evidence>
<dbReference type="Pfam" id="PF00933">
    <property type="entry name" value="Glyco_hydro_3"/>
    <property type="match status" value="1"/>
</dbReference>
<dbReference type="AlphaFoldDB" id="A0A0P0FBC3"/>
<name>A0A0P0FBC3_AZOBR</name>
<keyword evidence="6" id="KW-1133">Transmembrane helix</keyword>
<dbReference type="GO" id="GO:0009254">
    <property type="term" value="P:peptidoglycan turnover"/>
    <property type="evidence" value="ECO:0007669"/>
    <property type="project" value="TreeGrafter"/>
</dbReference>
<evidence type="ECO:0000256" key="6">
    <source>
        <dbReference type="SAM" id="Phobius"/>
    </source>
</evidence>
<comment type="catalytic activity">
    <reaction evidence="1">
        <text>Hydrolysis of terminal non-reducing N-acetyl-D-hexosamine residues in N-acetyl-beta-D-hexosaminides.</text>
        <dbReference type="EC" id="3.2.1.52"/>
    </reaction>
</comment>
<dbReference type="Proteomes" id="UP000298774">
    <property type="component" value="Plasmid p1"/>
</dbReference>
<dbReference type="KEGG" id="abf:AMK58_18660"/>
<sequence>MKAVVAWCLGLALAFAGANIHDPYLVPVRGWSAPVIAAAGLCGLLVLLRRGGRRQLALAVLWAAVPLAVLGAEGVFQARRAAVLAAPGPLAAELGRHFMIGYERVEEVEGLAARGLIGGIFVSRRNLAGRSAEDLREETSRLQDIRRRAGLPPLRVAADQEGGIVSKLSPWLPNRPAPSALAGLLPDERRAAARALGRDQGRDLRSLGVTINFAPVLDLRNDRAPDPLDFNSLIARRAISSDPAVVEEVATAYAAGLAEAGVRPTVKHFPGLGRVRGDTHHFRAAIGESRKTLEATDWRPFRHALAGNPQALLMVGHVVLSAVDPDRPASHSHRVIDGVIRRDWGYDGLIVTDDLVMTPVYQHGLCRAVGEALNAGVDLLLVAFDGTQFYRAMACAMEAARRGELDPAALAASRERLDRNSGSAAPPA</sequence>
<evidence type="ECO:0000313" key="11">
    <source>
        <dbReference type="Proteomes" id="UP001277471"/>
    </source>
</evidence>
<evidence type="ECO:0000256" key="3">
    <source>
        <dbReference type="ARBA" id="ARBA00012663"/>
    </source>
</evidence>
<feature type="domain" description="Glycoside hydrolase family 3 N-terminal" evidence="7">
    <location>
        <begin position="105"/>
        <end position="417"/>
    </location>
</feature>
<dbReference type="InterPro" id="IPR017853">
    <property type="entry name" value="GH"/>
</dbReference>
<feature type="transmembrane region" description="Helical" evidence="6">
    <location>
        <begin position="55"/>
        <end position="76"/>
    </location>
</feature>
<accession>A0A0P0FBC3</accession>
<keyword evidence="9" id="KW-0614">Plasmid</keyword>
<keyword evidence="6" id="KW-0472">Membrane</keyword>
<dbReference type="GO" id="GO:0005975">
    <property type="term" value="P:carbohydrate metabolic process"/>
    <property type="evidence" value="ECO:0007669"/>
    <property type="project" value="InterPro"/>
</dbReference>
<evidence type="ECO:0000256" key="1">
    <source>
        <dbReference type="ARBA" id="ARBA00001231"/>
    </source>
</evidence>
<dbReference type="Gene3D" id="3.20.20.300">
    <property type="entry name" value="Glycoside hydrolase, family 3, N-terminal domain"/>
    <property type="match status" value="1"/>
</dbReference>
<dbReference type="InterPro" id="IPR050226">
    <property type="entry name" value="NagZ_Beta-hexosaminidase"/>
</dbReference>
<dbReference type="EMBL" id="JAWXYC010000003">
    <property type="protein sequence ID" value="MDX5950814.1"/>
    <property type="molecule type" value="Genomic_DNA"/>
</dbReference>
<keyword evidence="6" id="KW-0812">Transmembrane</keyword>
<protein>
    <recommendedName>
        <fullName evidence="3">beta-N-acetylhexosaminidase</fullName>
        <ecNumber evidence="3">3.2.1.52</ecNumber>
    </recommendedName>
</protein>
<feature type="transmembrane region" description="Helical" evidence="6">
    <location>
        <begin position="28"/>
        <end position="48"/>
    </location>
</feature>
<dbReference type="PANTHER" id="PTHR30480">
    <property type="entry name" value="BETA-HEXOSAMINIDASE-RELATED"/>
    <property type="match status" value="1"/>
</dbReference>
<proteinExistence type="inferred from homology"/>
<evidence type="ECO:0000256" key="5">
    <source>
        <dbReference type="ARBA" id="ARBA00023295"/>
    </source>
</evidence>
<gene>
    <name evidence="9" type="ORF">D3868_18670</name>
    <name evidence="8" type="ORF">SIM66_06385</name>
</gene>
<dbReference type="GeneID" id="56447331"/>
<reference evidence="9 10" key="1">
    <citation type="submission" date="2018-09" db="EMBL/GenBank/DDBJ databases">
        <title>Whole genome based analysis of evolution and adaptive divergence in Indian and Brazilian strains of Azospirillum brasilense.</title>
        <authorList>
            <person name="Singh C."/>
            <person name="Tripathi A.K."/>
        </authorList>
    </citation>
    <scope>NUCLEOTIDE SEQUENCE [LARGE SCALE GENOMIC DNA]</scope>
    <source>
        <strain evidence="9 10">MTCC4038</strain>
        <plasmid evidence="9 10">p1</plasmid>
    </source>
</reference>
<geneLocation type="plasmid" evidence="9 10">
    <name>p1</name>
</geneLocation>
<reference evidence="8 11" key="2">
    <citation type="submission" date="2023-11" db="EMBL/GenBank/DDBJ databases">
        <title>MicrobeMod: A computational toolkit for identifying prokaryotic methylation and restriction-modification with nanopore sequencing.</title>
        <authorList>
            <person name="Crits-Christoph A."/>
            <person name="Kang S.C."/>
            <person name="Lee H."/>
            <person name="Ostrov N."/>
        </authorList>
    </citation>
    <scope>NUCLEOTIDE SEQUENCE [LARGE SCALE GENOMIC DNA]</scope>
    <source>
        <strain evidence="8 11">ATCC 29145</strain>
    </source>
</reference>
<dbReference type="SUPFAM" id="SSF51445">
    <property type="entry name" value="(Trans)glycosidases"/>
    <property type="match status" value="1"/>
</dbReference>
<dbReference type="Proteomes" id="UP001277471">
    <property type="component" value="Unassembled WGS sequence"/>
</dbReference>
<evidence type="ECO:0000259" key="7">
    <source>
        <dbReference type="Pfam" id="PF00933"/>
    </source>
</evidence>
<evidence type="ECO:0000313" key="10">
    <source>
        <dbReference type="Proteomes" id="UP000298774"/>
    </source>
</evidence>
<dbReference type="PANTHER" id="PTHR30480:SF13">
    <property type="entry name" value="BETA-HEXOSAMINIDASE"/>
    <property type="match status" value="1"/>
</dbReference>
<evidence type="ECO:0000313" key="8">
    <source>
        <dbReference type="EMBL" id="MDX5950814.1"/>
    </source>
</evidence>
<dbReference type="InterPro" id="IPR036962">
    <property type="entry name" value="Glyco_hydro_3_N_sf"/>
</dbReference>
<dbReference type="EMBL" id="CP032340">
    <property type="protein sequence ID" value="QCO11050.1"/>
    <property type="molecule type" value="Genomic_DNA"/>
</dbReference>
<dbReference type="InterPro" id="IPR001764">
    <property type="entry name" value="Glyco_hydro_3_N"/>
</dbReference>
<keyword evidence="4 9" id="KW-0378">Hydrolase</keyword>
<dbReference type="EC" id="3.2.1.52" evidence="3"/>
<evidence type="ECO:0000313" key="9">
    <source>
        <dbReference type="EMBL" id="QCO11050.1"/>
    </source>
</evidence>